<evidence type="ECO:0000256" key="4">
    <source>
        <dbReference type="SAM" id="Phobius"/>
    </source>
</evidence>
<dbReference type="CDD" id="cd05387">
    <property type="entry name" value="BY-kinase"/>
    <property type="match status" value="1"/>
</dbReference>
<dbReference type="InterPro" id="IPR050445">
    <property type="entry name" value="Bact_polysacc_biosynth/exp"/>
</dbReference>
<evidence type="ECO:0000259" key="5">
    <source>
        <dbReference type="Pfam" id="PF01656"/>
    </source>
</evidence>
<feature type="region of interest" description="Disordered" evidence="3">
    <location>
        <begin position="1"/>
        <end position="23"/>
    </location>
</feature>
<dbReference type="PANTHER" id="PTHR32309">
    <property type="entry name" value="TYROSINE-PROTEIN KINASE"/>
    <property type="match status" value="1"/>
</dbReference>
<evidence type="ECO:0000256" key="1">
    <source>
        <dbReference type="ARBA" id="ARBA00022741"/>
    </source>
</evidence>
<feature type="domain" description="CobQ/CobB/MinD/ParA nucleotide binding" evidence="5">
    <location>
        <begin position="507"/>
        <end position="675"/>
    </location>
</feature>
<dbReference type="GO" id="GO:0005524">
    <property type="term" value="F:ATP binding"/>
    <property type="evidence" value="ECO:0007669"/>
    <property type="project" value="UniProtKB-KW"/>
</dbReference>
<protein>
    <submittedName>
        <fullName evidence="6">Polysaccharide biosynthesis tyrosine autokinase</fullName>
        <ecNumber evidence="6">2.7.10.2</ecNumber>
    </submittedName>
</protein>
<dbReference type="GO" id="GO:0004715">
    <property type="term" value="F:non-membrane spanning protein tyrosine kinase activity"/>
    <property type="evidence" value="ECO:0007669"/>
    <property type="project" value="UniProtKB-EC"/>
</dbReference>
<keyword evidence="6" id="KW-0808">Transferase</keyword>
<dbReference type="Pfam" id="PF01656">
    <property type="entry name" value="CbiA"/>
    <property type="match status" value="1"/>
</dbReference>
<evidence type="ECO:0000256" key="2">
    <source>
        <dbReference type="ARBA" id="ARBA00022840"/>
    </source>
</evidence>
<feature type="compositionally biased region" description="Basic residues" evidence="3">
    <location>
        <begin position="712"/>
        <end position="722"/>
    </location>
</feature>
<sequence length="722" mass="79371">MANYHAPKSAHDDGDQDSAGYDAKAQGSRGIKQAMRDVLSRWYWIVLFLILGVLGSHYYLSKKPKVYTATCTLLVKHTVASVLSRGQAEEVNMSGSEGMNTVAEQIRTFEVMQMVAGDDQLRSMPGLVPAPVNWMPDWLDKKLGNNSEEEVSKEPPAPALLAGMIGSWTRVSTRRYTRLLDISVTHPNPEVAKEVANKIADYYFRVVSKASRDGRGGSMDLLTVKSGEAQTQEQKDSAVLATYQRSLELHAELDKRETELDRVALRYRDKHPKKVEAVALMEDAKERFLKDFKAVLTQKQDEEYWKGVGLPDDAANPGDYLVMARQKLLARVGKLDGDIARAKKIVDTMETKKKDLELDQNAQNVIVEPSSFARVPGPPSGPDRQKIQTSGAMGGLMLGVGLALLLGRLDNRYHTVAQVSAETGAPVLAAISEIKPGDLKRAERDQKRRNGGTLQDGPEEWNKMLLFRPGAANTTYAEMFRVLRASVSLLGDETKRKVTLFTSALPGEGKSSISTNFALAAASQGKRTLLIDFDLRKPSLHRLLGSDRNPPGGGLTDFLANQAPLHEVAVPVPGTTHLHLVASGNRAPNPGELMDAVKIRELLILACRHFDVVVLDTAPLLSVPDTRILLPLVNNACLVVRAEYTRKKAFERALSIFDEDRSSLSGVVVNAYREKRRLMGENFSYGYYGSDGSGGYGAYGAYGHDDDDGDKPKKKTRKVRSA</sequence>
<dbReference type="NCBIfam" id="TIGR01007">
    <property type="entry name" value="eps_fam"/>
    <property type="match status" value="1"/>
</dbReference>
<keyword evidence="4" id="KW-1133">Transmembrane helix</keyword>
<dbReference type="Gene3D" id="3.40.50.300">
    <property type="entry name" value="P-loop containing nucleotide triphosphate hydrolases"/>
    <property type="match status" value="1"/>
</dbReference>
<name>A0A858RDL7_9BACT</name>
<organism evidence="6 7">
    <name type="scientific">Luteolibacter luteus</name>
    <dbReference type="NCBI Taxonomy" id="2728835"/>
    <lineage>
        <taxon>Bacteria</taxon>
        <taxon>Pseudomonadati</taxon>
        <taxon>Verrucomicrobiota</taxon>
        <taxon>Verrucomicrobiia</taxon>
        <taxon>Verrucomicrobiales</taxon>
        <taxon>Verrucomicrobiaceae</taxon>
        <taxon>Luteolibacter</taxon>
    </lineage>
</organism>
<feature type="transmembrane region" description="Helical" evidence="4">
    <location>
        <begin position="42"/>
        <end position="60"/>
    </location>
</feature>
<evidence type="ECO:0000256" key="3">
    <source>
        <dbReference type="SAM" id="MobiDB-lite"/>
    </source>
</evidence>
<dbReference type="EMBL" id="CP051774">
    <property type="protein sequence ID" value="QJE94273.1"/>
    <property type="molecule type" value="Genomic_DNA"/>
</dbReference>
<keyword evidence="6" id="KW-0418">Kinase</keyword>
<proteinExistence type="predicted"/>
<reference evidence="6 7" key="1">
    <citation type="submission" date="2020-04" db="EMBL/GenBank/DDBJ databases">
        <title>Luteolibacter sp. G-1-1-1 isolated from soil.</title>
        <authorList>
            <person name="Dahal R.H."/>
        </authorList>
    </citation>
    <scope>NUCLEOTIDE SEQUENCE [LARGE SCALE GENOMIC DNA]</scope>
    <source>
        <strain evidence="6 7">G-1-1-1</strain>
    </source>
</reference>
<feature type="region of interest" description="Disordered" evidence="3">
    <location>
        <begin position="701"/>
        <end position="722"/>
    </location>
</feature>
<keyword evidence="1" id="KW-0547">Nucleotide-binding</keyword>
<evidence type="ECO:0000313" key="7">
    <source>
        <dbReference type="Proteomes" id="UP000501812"/>
    </source>
</evidence>
<dbReference type="KEGG" id="luo:HHL09_00220"/>
<accession>A0A858RDL7</accession>
<dbReference type="RefSeq" id="WP_169452494.1">
    <property type="nucleotide sequence ID" value="NZ_CP051774.1"/>
</dbReference>
<dbReference type="EC" id="2.7.10.2" evidence="6"/>
<keyword evidence="4" id="KW-0812">Transmembrane</keyword>
<keyword evidence="2" id="KW-0067">ATP-binding</keyword>
<keyword evidence="4" id="KW-0472">Membrane</keyword>
<dbReference type="InterPro" id="IPR027417">
    <property type="entry name" value="P-loop_NTPase"/>
</dbReference>
<dbReference type="SUPFAM" id="SSF52540">
    <property type="entry name" value="P-loop containing nucleoside triphosphate hydrolases"/>
    <property type="match status" value="1"/>
</dbReference>
<gene>
    <name evidence="6" type="ORF">HHL09_00220</name>
</gene>
<feature type="region of interest" description="Disordered" evidence="3">
    <location>
        <begin position="439"/>
        <end position="458"/>
    </location>
</feature>
<dbReference type="Proteomes" id="UP000501812">
    <property type="component" value="Chromosome"/>
</dbReference>
<dbReference type="InterPro" id="IPR002586">
    <property type="entry name" value="CobQ/CobB/MinD/ParA_Nub-bd_dom"/>
</dbReference>
<evidence type="ECO:0000313" key="6">
    <source>
        <dbReference type="EMBL" id="QJE94273.1"/>
    </source>
</evidence>
<feature type="compositionally biased region" description="Basic and acidic residues" evidence="3">
    <location>
        <begin position="439"/>
        <end position="448"/>
    </location>
</feature>
<dbReference type="PANTHER" id="PTHR32309:SF31">
    <property type="entry name" value="CAPSULAR EXOPOLYSACCHARIDE FAMILY"/>
    <property type="match status" value="1"/>
</dbReference>
<dbReference type="InterPro" id="IPR005702">
    <property type="entry name" value="Wzc-like_C"/>
</dbReference>
<dbReference type="AlphaFoldDB" id="A0A858RDL7"/>
<keyword evidence="7" id="KW-1185">Reference proteome</keyword>